<dbReference type="InterPro" id="IPR059177">
    <property type="entry name" value="GH29D-like_dom"/>
</dbReference>
<dbReference type="EMBL" id="DSVL01000199">
    <property type="protein sequence ID" value="HFH29140.1"/>
    <property type="molecule type" value="Genomic_DNA"/>
</dbReference>
<comment type="caution">
    <text evidence="3">The sequence shown here is derived from an EMBL/GenBank/DDBJ whole genome shotgun (WGS) entry which is preliminary data.</text>
</comment>
<dbReference type="Pfam" id="PF13290">
    <property type="entry name" value="CHB_HEX_C_1"/>
    <property type="match status" value="1"/>
</dbReference>
<evidence type="ECO:0000259" key="2">
    <source>
        <dbReference type="Pfam" id="PF13290"/>
    </source>
</evidence>
<protein>
    <recommendedName>
        <fullName evidence="2">GH29D-like beta-sandwich domain-containing protein</fullName>
    </recommendedName>
</protein>
<evidence type="ECO:0000313" key="3">
    <source>
        <dbReference type="EMBL" id="HFH29140.1"/>
    </source>
</evidence>
<organism evidence="3">
    <name type="scientific">Gracilinema caldarium</name>
    <dbReference type="NCBI Taxonomy" id="215591"/>
    <lineage>
        <taxon>Bacteria</taxon>
        <taxon>Pseudomonadati</taxon>
        <taxon>Spirochaetota</taxon>
        <taxon>Spirochaetia</taxon>
        <taxon>Spirochaetales</taxon>
        <taxon>Breznakiellaceae</taxon>
        <taxon>Gracilinema</taxon>
    </lineage>
</organism>
<sequence>MRRRLVPLWISSLLMLVPLALPAQTEGLQTNALSGSYNRDQRFWFSAPPSDRLVVSLDGKELFKGMGSASVLLSVPMGTEKNYTILAQRRSAPPLNSLLEEKTFTIHIDKLQPQKPALSASTDDGLFYSVAIESEKDAVLEGFYSLSGVVNHIEGSEKSSAFNRTLQAPFHLIVWAVDAAGNCSDLVGFSAEAAHFSVLNPVPGIWQNTQRLVLQKQGSGKIYWTDDGSDPFSSSGRLYEKPILVQKTGKIRLRVGMKLSNGLSYEKSIVYEVAGTSEEPFKVPEEIHETSTLPLNGDFQWAIENGPWLDKTIPIKLVPVKSSERYVALLVKNARGTYRYSILLNGKGVQENSAIAVANKEPIQAPEKTEKEAVSRGPLLMTAGDLRVLYFNNNDMGIIRYQLNADPVWKDYSKPIILPTGPATIAWLLDKGLAQEGPEQRTFAEQSSQGQQQSPNGWIAYRSLYLEPGEFHILNAYTGDTPPLFTACTGEDLEWKLYSADGKELFVQRTDGLPPPAPSLSAPPEGAWVSGAVGIQSSVPAAEEGVKTQIRANLQYPSGRVERLEGENTLAIEVPKESPVIVTLTAIALDAAGNQSPKISRTFTIDANSVYVSNRGLPDGDGSRNRPVDSLERALELAQELGRSSIRIQDSVSIDKPLTMVPGVTLESLSTEKLGEINLIKQGKLIITPGTVLFRRIAIRSETQSSPVIEIRGGNLEMTDTNLFMKGSALRAMVGTSGGIYVANSSINLDALESATALWAEDCTVSLQDTAITVKAGQYANGVEQRRGSFIQRGGSVFVTAQDGCLWQFSSLKSAQIDRVQATLASSFVAQACVSEGLIPQFSNSVLFFKGSSPRSSVFTFPNVDASLKNLGPAKDTVFGNYFIGFTSLLNTANLTMDIKTFNRTFAAPDTPNFIDEVP</sequence>
<name>A0A7C3I108_9SPIR</name>
<feature type="domain" description="GH29D-like beta-sandwich" evidence="2">
    <location>
        <begin position="201"/>
        <end position="253"/>
    </location>
</feature>
<feature type="chain" id="PRO_5027617630" description="GH29D-like beta-sandwich domain-containing protein" evidence="1">
    <location>
        <begin position="24"/>
        <end position="919"/>
    </location>
</feature>
<dbReference type="InterPro" id="IPR011050">
    <property type="entry name" value="Pectin_lyase_fold/virulence"/>
</dbReference>
<accession>A0A7C3I108</accession>
<proteinExistence type="predicted"/>
<evidence type="ECO:0000256" key="1">
    <source>
        <dbReference type="SAM" id="SignalP"/>
    </source>
</evidence>
<feature type="signal peptide" evidence="1">
    <location>
        <begin position="1"/>
        <end position="23"/>
    </location>
</feature>
<reference evidence="3" key="1">
    <citation type="journal article" date="2020" name="mSystems">
        <title>Genome- and Community-Level Interaction Insights into Carbon Utilization and Element Cycling Functions of Hydrothermarchaeota in Hydrothermal Sediment.</title>
        <authorList>
            <person name="Zhou Z."/>
            <person name="Liu Y."/>
            <person name="Xu W."/>
            <person name="Pan J."/>
            <person name="Luo Z.H."/>
            <person name="Li M."/>
        </authorList>
    </citation>
    <scope>NUCLEOTIDE SEQUENCE [LARGE SCALE GENOMIC DNA]</scope>
    <source>
        <strain evidence="3">SpSt-503</strain>
    </source>
</reference>
<dbReference type="AlphaFoldDB" id="A0A7C3I108"/>
<dbReference type="SUPFAM" id="SSF51126">
    <property type="entry name" value="Pectin lyase-like"/>
    <property type="match status" value="1"/>
</dbReference>
<keyword evidence="1" id="KW-0732">Signal</keyword>
<gene>
    <name evidence="3" type="ORF">ENS59_06455</name>
</gene>